<keyword evidence="1" id="KW-0732">Signal</keyword>
<evidence type="ECO:0000256" key="1">
    <source>
        <dbReference type="SAM" id="SignalP"/>
    </source>
</evidence>
<evidence type="ECO:0000313" key="3">
    <source>
        <dbReference type="Proteomes" id="UP001525566"/>
    </source>
</evidence>
<evidence type="ECO:0000313" key="2">
    <source>
        <dbReference type="EMBL" id="MCT2562115.1"/>
    </source>
</evidence>
<feature type="chain" id="PRO_5047529755" evidence="1">
    <location>
        <begin position="22"/>
        <end position="210"/>
    </location>
</feature>
<keyword evidence="3" id="KW-1185">Reference proteome</keyword>
<organism evidence="2 3">
    <name type="scientific">Chryseobacterium herbae</name>
    <dbReference type="NCBI Taxonomy" id="2976476"/>
    <lineage>
        <taxon>Bacteria</taxon>
        <taxon>Pseudomonadati</taxon>
        <taxon>Bacteroidota</taxon>
        <taxon>Flavobacteriia</taxon>
        <taxon>Flavobacteriales</taxon>
        <taxon>Weeksellaceae</taxon>
        <taxon>Chryseobacterium group</taxon>
        <taxon>Chryseobacterium</taxon>
    </lineage>
</organism>
<gene>
    <name evidence="2" type="ORF">N0B48_09460</name>
</gene>
<protein>
    <submittedName>
        <fullName evidence="2">Uncharacterized protein</fullName>
    </submittedName>
</protein>
<proteinExistence type="predicted"/>
<reference evidence="2 3" key="1">
    <citation type="submission" date="2022-09" db="EMBL/GenBank/DDBJ databases">
        <title>Chryseobacterium oleae sp.nov., isolated from the inter-root soil of Pyrola calliantha H. Andr. in Tibet.</title>
        <authorList>
            <person name="Li Z."/>
        </authorList>
    </citation>
    <scope>NUCLEOTIDE SEQUENCE [LARGE SCALE GENOMIC DNA]</scope>
    <source>
        <strain evidence="3">pc1-10</strain>
    </source>
</reference>
<dbReference type="EMBL" id="JAOAMU010000002">
    <property type="protein sequence ID" value="MCT2562115.1"/>
    <property type="molecule type" value="Genomic_DNA"/>
</dbReference>
<comment type="caution">
    <text evidence="2">The sequence shown here is derived from an EMBL/GenBank/DDBJ whole genome shotgun (WGS) entry which is preliminary data.</text>
</comment>
<feature type="signal peptide" evidence="1">
    <location>
        <begin position="1"/>
        <end position="21"/>
    </location>
</feature>
<dbReference type="Proteomes" id="UP001525566">
    <property type="component" value="Unassembled WGS sequence"/>
</dbReference>
<sequence>MKNIKIQLTGLMLLSATIIFGQVGVHTANPQGVFHVDGGRDNSFSGNPTITQQANDFLVSSTGAVGIGTTTPNSNLQVNGSLSMSIVTTNSDYTFTDRDYTVIFTGISKDAASHVTFTIPDPVTCKGRIYKINSLNGGGNSHGEYNADFSVFTDYGLSLSRPVIYAKDDDGVVYSSTIVYRLGNDFNGTKGPADRITIQSDGINWYCIDY</sequence>
<dbReference type="RefSeq" id="WP_259838515.1">
    <property type="nucleotide sequence ID" value="NZ_JAOAMU010000002.1"/>
</dbReference>
<name>A0ABT2ITZ9_9FLAO</name>
<accession>A0ABT2ITZ9</accession>